<accession>A0A9D4UM00</accession>
<evidence type="ECO:0000313" key="4">
    <source>
        <dbReference type="Proteomes" id="UP000886520"/>
    </source>
</evidence>
<dbReference type="EMBL" id="JABFUD020000014">
    <property type="protein sequence ID" value="KAI5070202.1"/>
    <property type="molecule type" value="Genomic_DNA"/>
</dbReference>
<evidence type="ECO:0000256" key="1">
    <source>
        <dbReference type="SAM" id="MobiDB-lite"/>
    </source>
</evidence>
<name>A0A9D4UM00_ADICA</name>
<proteinExistence type="predicted"/>
<sequence>MARMPRSSSAAMPLPSCLLPRAVLLLLLLLSLEASSLDDIYSLPQQKHLPDKYVELLRSKKWVADHFPRRRSLLKPPLGGHSTHAAKRRQPGSKPPTCHNICSQCHDSKLFCELKIQLVTPNAIRSM</sequence>
<feature type="signal peptide" evidence="2">
    <location>
        <begin position="1"/>
        <end position="34"/>
    </location>
</feature>
<gene>
    <name evidence="3" type="ORF">GOP47_0014545</name>
</gene>
<keyword evidence="4" id="KW-1185">Reference proteome</keyword>
<reference evidence="3" key="1">
    <citation type="submission" date="2021-01" db="EMBL/GenBank/DDBJ databases">
        <title>Adiantum capillus-veneris genome.</title>
        <authorList>
            <person name="Fang Y."/>
            <person name="Liao Q."/>
        </authorList>
    </citation>
    <scope>NUCLEOTIDE SEQUENCE</scope>
    <source>
        <strain evidence="3">H3</strain>
        <tissue evidence="3">Leaf</tissue>
    </source>
</reference>
<organism evidence="3 4">
    <name type="scientific">Adiantum capillus-veneris</name>
    <name type="common">Maidenhair fern</name>
    <dbReference type="NCBI Taxonomy" id="13818"/>
    <lineage>
        <taxon>Eukaryota</taxon>
        <taxon>Viridiplantae</taxon>
        <taxon>Streptophyta</taxon>
        <taxon>Embryophyta</taxon>
        <taxon>Tracheophyta</taxon>
        <taxon>Polypodiopsida</taxon>
        <taxon>Polypodiidae</taxon>
        <taxon>Polypodiales</taxon>
        <taxon>Pteridineae</taxon>
        <taxon>Pteridaceae</taxon>
        <taxon>Vittarioideae</taxon>
        <taxon>Adiantum</taxon>
    </lineage>
</organism>
<feature type="chain" id="PRO_5038409406" evidence="2">
    <location>
        <begin position="35"/>
        <end position="127"/>
    </location>
</feature>
<feature type="region of interest" description="Disordered" evidence="1">
    <location>
        <begin position="74"/>
        <end position="96"/>
    </location>
</feature>
<dbReference type="AlphaFoldDB" id="A0A9D4UM00"/>
<comment type="caution">
    <text evidence="3">The sequence shown here is derived from an EMBL/GenBank/DDBJ whole genome shotgun (WGS) entry which is preliminary data.</text>
</comment>
<protein>
    <submittedName>
        <fullName evidence="3">Uncharacterized protein</fullName>
    </submittedName>
</protein>
<evidence type="ECO:0000313" key="3">
    <source>
        <dbReference type="EMBL" id="KAI5070202.1"/>
    </source>
</evidence>
<keyword evidence="2" id="KW-0732">Signal</keyword>
<dbReference type="Proteomes" id="UP000886520">
    <property type="component" value="Chromosome 14"/>
</dbReference>
<evidence type="ECO:0000256" key="2">
    <source>
        <dbReference type="SAM" id="SignalP"/>
    </source>
</evidence>